<dbReference type="OrthoDB" id="6159137at2759"/>
<dbReference type="InterPro" id="IPR023577">
    <property type="entry name" value="CYTH_domain"/>
</dbReference>
<dbReference type="EMBL" id="CAJOBC010002642">
    <property type="protein sequence ID" value="CAF3743572.1"/>
    <property type="molecule type" value="Genomic_DNA"/>
</dbReference>
<sequence length="172" mass="19906">MPRNVEVKTKLDDVNATHQRVKSMTNEPPIVLKQCDYFFNSIKGRLKLRVQEDAPCYLIYYERPNVAGPKLSDYSTTTVTNPDELKETLDKALGIRGKVQKKRTLYMIGQTRVHIDEVHGLGDYLELEVVLRDDETVEYGERIAQNLIEQLNIPKYVQIECAYMDLLDKNNN</sequence>
<name>A0A814EQA9_9BILA</name>
<evidence type="ECO:0000313" key="2">
    <source>
        <dbReference type="EMBL" id="CAF0739436.1"/>
    </source>
</evidence>
<dbReference type="GO" id="GO:0016462">
    <property type="term" value="F:pyrophosphatase activity"/>
    <property type="evidence" value="ECO:0007669"/>
    <property type="project" value="UniProtKB-ARBA"/>
</dbReference>
<dbReference type="PROSITE" id="PS51707">
    <property type="entry name" value="CYTH"/>
    <property type="match status" value="1"/>
</dbReference>
<dbReference type="SMART" id="SM01118">
    <property type="entry name" value="CYTH"/>
    <property type="match status" value="1"/>
</dbReference>
<proteinExistence type="predicted"/>
<protein>
    <recommendedName>
        <fullName evidence="1">CYTH domain-containing protein</fullName>
    </recommendedName>
</protein>
<evidence type="ECO:0000313" key="4">
    <source>
        <dbReference type="EMBL" id="CAF3516618.1"/>
    </source>
</evidence>
<feature type="domain" description="CYTH" evidence="1">
    <location>
        <begin position="2"/>
        <end position="169"/>
    </location>
</feature>
<gene>
    <name evidence="3" type="ORF">GPM918_LOCUS12208</name>
    <name evidence="2" type="ORF">OVA965_LOCUS1346</name>
    <name evidence="5" type="ORF">SRO942_LOCUS12209</name>
    <name evidence="4" type="ORF">TMI583_LOCUS1347</name>
</gene>
<accession>A0A814EQA9</accession>
<evidence type="ECO:0000313" key="6">
    <source>
        <dbReference type="Proteomes" id="UP000663829"/>
    </source>
</evidence>
<dbReference type="EMBL" id="CAJOBA010000244">
    <property type="protein sequence ID" value="CAF3516618.1"/>
    <property type="molecule type" value="Genomic_DNA"/>
</dbReference>
<dbReference type="Proteomes" id="UP000682733">
    <property type="component" value="Unassembled WGS sequence"/>
</dbReference>
<dbReference type="InterPro" id="IPR008173">
    <property type="entry name" value="Adenylyl_cyclase_CyaB"/>
</dbReference>
<evidence type="ECO:0000313" key="3">
    <source>
        <dbReference type="EMBL" id="CAF0970460.1"/>
    </source>
</evidence>
<dbReference type="CDD" id="cd07890">
    <property type="entry name" value="CYTH-like_AC_IV-like"/>
    <property type="match status" value="1"/>
</dbReference>
<dbReference type="InterPro" id="IPR033469">
    <property type="entry name" value="CYTH-like_dom_sf"/>
</dbReference>
<dbReference type="Pfam" id="PF01928">
    <property type="entry name" value="CYTH"/>
    <property type="match status" value="1"/>
</dbReference>
<dbReference type="AlphaFoldDB" id="A0A814EQA9"/>
<dbReference type="Proteomes" id="UP000677228">
    <property type="component" value="Unassembled WGS sequence"/>
</dbReference>
<comment type="caution">
    <text evidence="3">The sequence shown here is derived from an EMBL/GenBank/DDBJ whole genome shotgun (WGS) entry which is preliminary data.</text>
</comment>
<evidence type="ECO:0000259" key="1">
    <source>
        <dbReference type="PROSITE" id="PS51707"/>
    </source>
</evidence>
<dbReference type="SUPFAM" id="SSF55154">
    <property type="entry name" value="CYTH-like phosphatases"/>
    <property type="match status" value="1"/>
</dbReference>
<keyword evidence="6" id="KW-1185">Reference proteome</keyword>
<dbReference type="Proteomes" id="UP000681722">
    <property type="component" value="Unassembled WGS sequence"/>
</dbReference>
<dbReference type="EMBL" id="CAJNOK010000244">
    <property type="protein sequence ID" value="CAF0739436.1"/>
    <property type="molecule type" value="Genomic_DNA"/>
</dbReference>
<evidence type="ECO:0000313" key="5">
    <source>
        <dbReference type="EMBL" id="CAF3743572.1"/>
    </source>
</evidence>
<dbReference type="PANTHER" id="PTHR21028:SF2">
    <property type="entry name" value="CYTH DOMAIN-CONTAINING PROTEIN"/>
    <property type="match status" value="1"/>
</dbReference>
<organism evidence="3 6">
    <name type="scientific">Didymodactylos carnosus</name>
    <dbReference type="NCBI Taxonomy" id="1234261"/>
    <lineage>
        <taxon>Eukaryota</taxon>
        <taxon>Metazoa</taxon>
        <taxon>Spiralia</taxon>
        <taxon>Gnathifera</taxon>
        <taxon>Rotifera</taxon>
        <taxon>Eurotatoria</taxon>
        <taxon>Bdelloidea</taxon>
        <taxon>Philodinida</taxon>
        <taxon>Philodinidae</taxon>
        <taxon>Didymodactylos</taxon>
    </lineage>
</organism>
<dbReference type="Proteomes" id="UP000663829">
    <property type="component" value="Unassembled WGS sequence"/>
</dbReference>
<dbReference type="EMBL" id="CAJNOQ010002642">
    <property type="protein sequence ID" value="CAF0970460.1"/>
    <property type="molecule type" value="Genomic_DNA"/>
</dbReference>
<dbReference type="Gene3D" id="2.40.320.10">
    <property type="entry name" value="Hypothetical Protein Pfu-838710-001"/>
    <property type="match status" value="1"/>
</dbReference>
<dbReference type="PANTHER" id="PTHR21028">
    <property type="entry name" value="SI:CH211-156B7.4"/>
    <property type="match status" value="1"/>
</dbReference>
<reference evidence="3" key="1">
    <citation type="submission" date="2021-02" db="EMBL/GenBank/DDBJ databases">
        <authorList>
            <person name="Nowell W R."/>
        </authorList>
    </citation>
    <scope>NUCLEOTIDE SEQUENCE</scope>
</reference>